<comment type="function">
    <text evidence="9 10">Fluoride-specific ion channel. Important for reducing fluoride concentration in the cell, thus reducing its toxicity.</text>
</comment>
<dbReference type="RefSeq" id="WP_263595232.1">
    <property type="nucleotide sequence ID" value="NZ_CP107020.1"/>
</dbReference>
<evidence type="ECO:0000256" key="9">
    <source>
        <dbReference type="ARBA" id="ARBA00049940"/>
    </source>
</evidence>
<feature type="binding site" evidence="10">
    <location>
        <position position="85"/>
    </location>
    <ligand>
        <name>Na(+)</name>
        <dbReference type="ChEBI" id="CHEBI:29101"/>
        <note>structural</note>
    </ligand>
</feature>
<keyword evidence="6 10" id="KW-0407">Ion channel</keyword>
<protein>
    <recommendedName>
        <fullName evidence="10">Fluoride-specific ion channel FluC</fullName>
    </recommendedName>
</protein>
<feature type="transmembrane region" description="Helical" evidence="10">
    <location>
        <begin position="104"/>
        <end position="128"/>
    </location>
</feature>
<dbReference type="EMBL" id="CP107020">
    <property type="protein sequence ID" value="UYG18026.1"/>
    <property type="molecule type" value="Genomic_DNA"/>
</dbReference>
<comment type="activity regulation">
    <text evidence="10">Na(+) is not transported, but it plays an essential structural role and its presence is essential for fluoride channel function.</text>
</comment>
<comment type="similarity">
    <text evidence="7 10">Belongs to the fluoride channel Fluc/FEX (TC 1.A.43) family.</text>
</comment>
<evidence type="ECO:0000256" key="6">
    <source>
        <dbReference type="ARBA" id="ARBA00023303"/>
    </source>
</evidence>
<gene>
    <name evidence="10" type="primary">fluC</name>
    <name evidence="10" type="synonym">crcB</name>
    <name evidence="11" type="ORF">BRM3_06320</name>
</gene>
<reference evidence="11" key="1">
    <citation type="submission" date="2022-10" db="EMBL/GenBank/DDBJ databases">
        <title>Whole-Genome Sequencing of Brachybacterium huguangmaarense BRM-3, Isolated from Betula schmidtii.</title>
        <authorList>
            <person name="Haam D."/>
        </authorList>
    </citation>
    <scope>NUCLEOTIDE SEQUENCE</scope>
    <source>
        <strain evidence="11">BRM-3</strain>
    </source>
</reference>
<evidence type="ECO:0000256" key="5">
    <source>
        <dbReference type="ARBA" id="ARBA00023136"/>
    </source>
</evidence>
<evidence type="ECO:0000256" key="7">
    <source>
        <dbReference type="ARBA" id="ARBA00035120"/>
    </source>
</evidence>
<dbReference type="PANTHER" id="PTHR28259:SF1">
    <property type="entry name" value="FLUORIDE EXPORT PROTEIN 1-RELATED"/>
    <property type="match status" value="1"/>
</dbReference>
<evidence type="ECO:0000313" key="11">
    <source>
        <dbReference type="EMBL" id="UYG18026.1"/>
    </source>
</evidence>
<evidence type="ECO:0000256" key="2">
    <source>
        <dbReference type="ARBA" id="ARBA00022475"/>
    </source>
</evidence>
<keyword evidence="10" id="KW-0813">Transport</keyword>
<dbReference type="Proteomes" id="UP001164305">
    <property type="component" value="Chromosome"/>
</dbReference>
<keyword evidence="2 10" id="KW-1003">Cell membrane</keyword>
<evidence type="ECO:0000256" key="8">
    <source>
        <dbReference type="ARBA" id="ARBA00035585"/>
    </source>
</evidence>
<evidence type="ECO:0000256" key="4">
    <source>
        <dbReference type="ARBA" id="ARBA00022989"/>
    </source>
</evidence>
<sequence length="129" mass="13050">MIVVHLLAVAVGGAAGTLARWGLTVFSRRSPRMRSTLGVPWATFAANVLGCFLLGIFVTELGTAAGGVGRTAYLLLATGFCGGLSILSTFALEVVNLSRHGTAVIAVGYLMLSAGTGLAALWAGLALAS</sequence>
<accession>A0ABY6G5E3</accession>
<evidence type="ECO:0000256" key="1">
    <source>
        <dbReference type="ARBA" id="ARBA00004651"/>
    </source>
</evidence>
<proteinExistence type="inferred from homology"/>
<keyword evidence="3 10" id="KW-0812">Transmembrane</keyword>
<comment type="subcellular location">
    <subcellularLocation>
        <location evidence="1 10">Cell membrane</location>
        <topology evidence="1 10">Multi-pass membrane protein</topology>
    </subcellularLocation>
</comment>
<keyword evidence="5 10" id="KW-0472">Membrane</keyword>
<keyword evidence="4 10" id="KW-1133">Transmembrane helix</keyword>
<name>A0ABY6G5E3_9MICO</name>
<evidence type="ECO:0000256" key="10">
    <source>
        <dbReference type="HAMAP-Rule" id="MF_00454"/>
    </source>
</evidence>
<organism evidence="11 12">
    <name type="scientific">Brachybacterium huguangmaarense</name>
    <dbReference type="NCBI Taxonomy" id="1652028"/>
    <lineage>
        <taxon>Bacteria</taxon>
        <taxon>Bacillati</taxon>
        <taxon>Actinomycetota</taxon>
        <taxon>Actinomycetes</taxon>
        <taxon>Micrococcales</taxon>
        <taxon>Dermabacteraceae</taxon>
        <taxon>Brachybacterium</taxon>
    </lineage>
</organism>
<keyword evidence="10" id="KW-0479">Metal-binding</keyword>
<dbReference type="PANTHER" id="PTHR28259">
    <property type="entry name" value="FLUORIDE EXPORT PROTEIN 1-RELATED"/>
    <property type="match status" value="1"/>
</dbReference>
<keyword evidence="10" id="KW-0406">Ion transport</keyword>
<keyword evidence="12" id="KW-1185">Reference proteome</keyword>
<dbReference type="InterPro" id="IPR003691">
    <property type="entry name" value="FluC"/>
</dbReference>
<evidence type="ECO:0000313" key="12">
    <source>
        <dbReference type="Proteomes" id="UP001164305"/>
    </source>
</evidence>
<keyword evidence="10" id="KW-0915">Sodium</keyword>
<evidence type="ECO:0000256" key="3">
    <source>
        <dbReference type="ARBA" id="ARBA00022692"/>
    </source>
</evidence>
<dbReference type="HAMAP" id="MF_00454">
    <property type="entry name" value="FluC"/>
    <property type="match status" value="1"/>
</dbReference>
<dbReference type="Pfam" id="PF02537">
    <property type="entry name" value="CRCB"/>
    <property type="match status" value="1"/>
</dbReference>
<feature type="transmembrane region" description="Helical" evidence="10">
    <location>
        <begin position="71"/>
        <end position="92"/>
    </location>
</feature>
<feature type="transmembrane region" description="Helical" evidence="10">
    <location>
        <begin position="38"/>
        <end position="59"/>
    </location>
</feature>
<feature type="transmembrane region" description="Helical" evidence="10">
    <location>
        <begin position="6"/>
        <end position="26"/>
    </location>
</feature>
<comment type="catalytic activity">
    <reaction evidence="8">
        <text>fluoride(in) = fluoride(out)</text>
        <dbReference type="Rhea" id="RHEA:76159"/>
        <dbReference type="ChEBI" id="CHEBI:17051"/>
    </reaction>
    <physiologicalReaction direction="left-to-right" evidence="8">
        <dbReference type="Rhea" id="RHEA:76160"/>
    </physiologicalReaction>
</comment>
<feature type="binding site" evidence="10">
    <location>
        <position position="82"/>
    </location>
    <ligand>
        <name>Na(+)</name>
        <dbReference type="ChEBI" id="CHEBI:29101"/>
        <note>structural</note>
    </ligand>
</feature>